<dbReference type="EMBL" id="JAIWYP010000012">
    <property type="protein sequence ID" value="KAH3725476.1"/>
    <property type="molecule type" value="Genomic_DNA"/>
</dbReference>
<proteinExistence type="predicted"/>
<evidence type="ECO:0000313" key="2">
    <source>
        <dbReference type="Proteomes" id="UP000828390"/>
    </source>
</evidence>
<dbReference type="AlphaFoldDB" id="A0A9D4CIS3"/>
<gene>
    <name evidence="1" type="ORF">DPMN_051320</name>
</gene>
<organism evidence="1 2">
    <name type="scientific">Dreissena polymorpha</name>
    <name type="common">Zebra mussel</name>
    <name type="synonym">Mytilus polymorpha</name>
    <dbReference type="NCBI Taxonomy" id="45954"/>
    <lineage>
        <taxon>Eukaryota</taxon>
        <taxon>Metazoa</taxon>
        <taxon>Spiralia</taxon>
        <taxon>Lophotrochozoa</taxon>
        <taxon>Mollusca</taxon>
        <taxon>Bivalvia</taxon>
        <taxon>Autobranchia</taxon>
        <taxon>Heteroconchia</taxon>
        <taxon>Euheterodonta</taxon>
        <taxon>Imparidentia</taxon>
        <taxon>Neoheterodontei</taxon>
        <taxon>Myida</taxon>
        <taxon>Dreissenoidea</taxon>
        <taxon>Dreissenidae</taxon>
        <taxon>Dreissena</taxon>
    </lineage>
</organism>
<sequence>MRGDDTEILLQPGLLCAAESNSAMGGMSTLLHYPSSFSSSGLDVDLILACPGEQSCTESRACWRVQTKLSFVV</sequence>
<comment type="caution">
    <text evidence="1">The sequence shown here is derived from an EMBL/GenBank/DDBJ whole genome shotgun (WGS) entry which is preliminary data.</text>
</comment>
<reference evidence="1" key="1">
    <citation type="journal article" date="2019" name="bioRxiv">
        <title>The Genome of the Zebra Mussel, Dreissena polymorpha: A Resource for Invasive Species Research.</title>
        <authorList>
            <person name="McCartney M.A."/>
            <person name="Auch B."/>
            <person name="Kono T."/>
            <person name="Mallez S."/>
            <person name="Zhang Y."/>
            <person name="Obille A."/>
            <person name="Becker A."/>
            <person name="Abrahante J.E."/>
            <person name="Garbe J."/>
            <person name="Badalamenti J.P."/>
            <person name="Herman A."/>
            <person name="Mangelson H."/>
            <person name="Liachko I."/>
            <person name="Sullivan S."/>
            <person name="Sone E.D."/>
            <person name="Koren S."/>
            <person name="Silverstein K.A.T."/>
            <person name="Beckman K.B."/>
            <person name="Gohl D.M."/>
        </authorList>
    </citation>
    <scope>NUCLEOTIDE SEQUENCE</scope>
    <source>
        <strain evidence="1">Duluth1</strain>
        <tissue evidence="1">Whole animal</tissue>
    </source>
</reference>
<protein>
    <submittedName>
        <fullName evidence="1">Uncharacterized protein</fullName>
    </submittedName>
</protein>
<accession>A0A9D4CIS3</accession>
<name>A0A9D4CIS3_DREPO</name>
<dbReference type="Proteomes" id="UP000828390">
    <property type="component" value="Unassembled WGS sequence"/>
</dbReference>
<reference evidence="1" key="2">
    <citation type="submission" date="2020-11" db="EMBL/GenBank/DDBJ databases">
        <authorList>
            <person name="McCartney M.A."/>
            <person name="Auch B."/>
            <person name="Kono T."/>
            <person name="Mallez S."/>
            <person name="Becker A."/>
            <person name="Gohl D.M."/>
            <person name="Silverstein K.A.T."/>
            <person name="Koren S."/>
            <person name="Bechman K.B."/>
            <person name="Herman A."/>
            <person name="Abrahante J.E."/>
            <person name="Garbe J."/>
        </authorList>
    </citation>
    <scope>NUCLEOTIDE SEQUENCE</scope>
    <source>
        <strain evidence="1">Duluth1</strain>
        <tissue evidence="1">Whole animal</tissue>
    </source>
</reference>
<evidence type="ECO:0000313" key="1">
    <source>
        <dbReference type="EMBL" id="KAH3725476.1"/>
    </source>
</evidence>
<keyword evidence="2" id="KW-1185">Reference proteome</keyword>